<protein>
    <recommendedName>
        <fullName evidence="5">tRNA (cytidine/uridine-2'-O-)-methyltransferase TrmJ</fullName>
        <ecNumber evidence="5">2.1.1.200</ecNumber>
    </recommendedName>
    <alternativeName>
        <fullName evidence="5">tRNA (cytidine(32)/uridine(32)-2'-O)-methyltransferase</fullName>
    </alternativeName>
    <alternativeName>
        <fullName evidence="5">tRNA Cm32/Um32 methyltransferase</fullName>
    </alternativeName>
</protein>
<proteinExistence type="inferred from homology"/>
<name>A0ABS7LQN7_9HYPH</name>
<comment type="caution">
    <text evidence="8">The sequence shown here is derived from an EMBL/GenBank/DDBJ whole genome shotgun (WGS) entry which is preliminary data.</text>
</comment>
<feature type="domain" description="tRNA/rRNA methyltransferase SpoU type" evidence="7">
    <location>
        <begin position="16"/>
        <end position="166"/>
    </location>
</feature>
<dbReference type="NCBIfam" id="TIGR00050">
    <property type="entry name" value="rRNA_methyl_1"/>
    <property type="match status" value="1"/>
</dbReference>
<dbReference type="InterPro" id="IPR029028">
    <property type="entry name" value="Alpha/beta_knot_MTases"/>
</dbReference>
<dbReference type="EMBL" id="JABTXI010000014">
    <property type="protein sequence ID" value="MBY3593776.1"/>
    <property type="molecule type" value="Genomic_DNA"/>
</dbReference>
<dbReference type="Proteomes" id="UP000720124">
    <property type="component" value="Unassembled WGS sequence"/>
</dbReference>
<dbReference type="Gene3D" id="3.40.1280.10">
    <property type="match status" value="1"/>
</dbReference>
<dbReference type="GO" id="GO:0008168">
    <property type="term" value="F:methyltransferase activity"/>
    <property type="evidence" value="ECO:0007669"/>
    <property type="project" value="UniProtKB-KW"/>
</dbReference>
<evidence type="ECO:0000256" key="4">
    <source>
        <dbReference type="ARBA" id="ARBA00022691"/>
    </source>
</evidence>
<dbReference type="SUPFAM" id="SSF75217">
    <property type="entry name" value="alpha/beta knot"/>
    <property type="match status" value="1"/>
</dbReference>
<evidence type="ECO:0000256" key="6">
    <source>
        <dbReference type="SAM" id="MobiDB-lite"/>
    </source>
</evidence>
<dbReference type="InterPro" id="IPR004384">
    <property type="entry name" value="RNA_MeTrfase_TrmJ/LasT"/>
</dbReference>
<evidence type="ECO:0000256" key="3">
    <source>
        <dbReference type="ARBA" id="ARBA00022679"/>
    </source>
</evidence>
<evidence type="ECO:0000256" key="5">
    <source>
        <dbReference type="RuleBase" id="RU362024"/>
    </source>
</evidence>
<keyword evidence="5" id="KW-0819">tRNA processing</keyword>
<feature type="region of interest" description="Disordered" evidence="6">
    <location>
        <begin position="251"/>
        <end position="276"/>
    </location>
</feature>
<dbReference type="PANTHER" id="PTHR42786:SF7">
    <property type="entry name" value="TRNA_RRNA METHYLTRANSFERASE SPOU TYPE DOMAIN-CONTAINING PROTEIN"/>
    <property type="match status" value="1"/>
</dbReference>
<comment type="subunit">
    <text evidence="5">Homodimer.</text>
</comment>
<dbReference type="RefSeq" id="WP_064705129.1">
    <property type="nucleotide sequence ID" value="NZ_CP071612.1"/>
</dbReference>
<keyword evidence="4 5" id="KW-0949">S-adenosyl-L-methionine</keyword>
<dbReference type="PIRSF" id="PIRSF004808">
    <property type="entry name" value="LasT"/>
    <property type="match status" value="1"/>
</dbReference>
<accession>A0ABS7LQN7</accession>
<sequence>MAGTNSERQLLAEGPAIILVEPQMGENIGMVARAMANFGLAELRLVNPRDGWPNEKAQATASKADHVIEATKVYDTLEQAIADLNFVYATTARSRDNYKPVRSPVFAAQTLRTKFRAGEATGILFGRERWGLTNEEVALADEIVTFPVNPAFASLNIAQAVLLMSYEWMKSGMEDLEAVPFQALEQRPSTKEQLFGLFDQLEEALDSRNYFHPPSKKPKMVDNLRAVLSRRAFTEQEISVLRGVISSLDRFSRNSPRKGGFTRSGKEAPSDDSADE</sequence>
<keyword evidence="5" id="KW-0963">Cytoplasm</keyword>
<keyword evidence="3" id="KW-0808">Transferase</keyword>
<comment type="subcellular location">
    <subcellularLocation>
        <location evidence="5">Cytoplasm</location>
    </subcellularLocation>
</comment>
<dbReference type="InterPro" id="IPR029026">
    <property type="entry name" value="tRNA_m1G_MTases_N"/>
</dbReference>
<dbReference type="PANTHER" id="PTHR42786">
    <property type="entry name" value="TRNA/RRNA METHYLTRANSFERASE"/>
    <property type="match status" value="1"/>
</dbReference>
<dbReference type="Pfam" id="PF00588">
    <property type="entry name" value="SpoU_methylase"/>
    <property type="match status" value="1"/>
</dbReference>
<dbReference type="Gene3D" id="1.10.8.590">
    <property type="match status" value="1"/>
</dbReference>
<reference evidence="8 9" key="1">
    <citation type="submission" date="2020-06" db="EMBL/GenBank/DDBJ databases">
        <title>Global-level population genomics: horizontal gene transfer, symbiosis and evolution in Rhizobia.</title>
        <authorList>
            <person name="Gai Y."/>
        </authorList>
    </citation>
    <scope>NUCLEOTIDE SEQUENCE [LARGE SCALE GENOMIC DNA]</scope>
    <source>
        <strain evidence="8 9">PLR6_1b</strain>
    </source>
</reference>
<evidence type="ECO:0000313" key="8">
    <source>
        <dbReference type="EMBL" id="MBY3593776.1"/>
    </source>
</evidence>
<evidence type="ECO:0000256" key="1">
    <source>
        <dbReference type="ARBA" id="ARBA00007228"/>
    </source>
</evidence>
<gene>
    <name evidence="5" type="primary">trmJ</name>
    <name evidence="8" type="ORF">HJA87_28415</name>
</gene>
<comment type="catalytic activity">
    <reaction evidence="5">
        <text>cytidine(32) in tRNA + S-adenosyl-L-methionine = 2'-O-methylcytidine(32) in tRNA + S-adenosyl-L-homocysteine + H(+)</text>
        <dbReference type="Rhea" id="RHEA:42932"/>
        <dbReference type="Rhea" id="RHEA-COMP:10288"/>
        <dbReference type="Rhea" id="RHEA-COMP:10289"/>
        <dbReference type="ChEBI" id="CHEBI:15378"/>
        <dbReference type="ChEBI" id="CHEBI:57856"/>
        <dbReference type="ChEBI" id="CHEBI:59789"/>
        <dbReference type="ChEBI" id="CHEBI:74495"/>
        <dbReference type="ChEBI" id="CHEBI:82748"/>
        <dbReference type="EC" id="2.1.1.200"/>
    </reaction>
</comment>
<comment type="catalytic activity">
    <reaction evidence="5">
        <text>uridine(32) in tRNA + S-adenosyl-L-methionine = 2'-O-methyluridine(32) in tRNA + S-adenosyl-L-homocysteine + H(+)</text>
        <dbReference type="Rhea" id="RHEA:42936"/>
        <dbReference type="Rhea" id="RHEA-COMP:10107"/>
        <dbReference type="Rhea" id="RHEA-COMP:10290"/>
        <dbReference type="ChEBI" id="CHEBI:15378"/>
        <dbReference type="ChEBI" id="CHEBI:57856"/>
        <dbReference type="ChEBI" id="CHEBI:59789"/>
        <dbReference type="ChEBI" id="CHEBI:65315"/>
        <dbReference type="ChEBI" id="CHEBI:74478"/>
        <dbReference type="EC" id="2.1.1.200"/>
    </reaction>
</comment>
<dbReference type="GeneID" id="66146508"/>
<comment type="function">
    <text evidence="5">Catalyzes the formation of 2'O-methylated cytidine (Cm32) or 2'O-methylated uridine (Um32) at position 32 in tRNA.</text>
</comment>
<evidence type="ECO:0000259" key="7">
    <source>
        <dbReference type="Pfam" id="PF00588"/>
    </source>
</evidence>
<keyword evidence="9" id="KW-1185">Reference proteome</keyword>
<evidence type="ECO:0000313" key="9">
    <source>
        <dbReference type="Proteomes" id="UP000720124"/>
    </source>
</evidence>
<dbReference type="InterPro" id="IPR001537">
    <property type="entry name" value="SpoU_MeTrfase"/>
</dbReference>
<dbReference type="GO" id="GO:0032259">
    <property type="term" value="P:methylation"/>
    <property type="evidence" value="ECO:0007669"/>
    <property type="project" value="UniProtKB-KW"/>
</dbReference>
<organism evidence="8 9">
    <name type="scientific">Rhizobium bangladeshense</name>
    <dbReference type="NCBI Taxonomy" id="1138189"/>
    <lineage>
        <taxon>Bacteria</taxon>
        <taxon>Pseudomonadati</taxon>
        <taxon>Pseudomonadota</taxon>
        <taxon>Alphaproteobacteria</taxon>
        <taxon>Hyphomicrobiales</taxon>
        <taxon>Rhizobiaceae</taxon>
        <taxon>Rhizobium/Agrobacterium group</taxon>
        <taxon>Rhizobium</taxon>
    </lineage>
</organism>
<evidence type="ECO:0000256" key="2">
    <source>
        <dbReference type="ARBA" id="ARBA00022603"/>
    </source>
</evidence>
<dbReference type="EC" id="2.1.1.200" evidence="5"/>
<keyword evidence="2 5" id="KW-0489">Methyltransferase</keyword>
<comment type="similarity">
    <text evidence="1">Belongs to the class IV-like SAM-binding methyltransferase superfamily. RNA methyltransferase TrmH family.</text>
</comment>
<dbReference type="CDD" id="cd18093">
    <property type="entry name" value="SpoU-like_TrmJ"/>
    <property type="match status" value="1"/>
</dbReference>